<evidence type="ECO:0000313" key="3">
    <source>
        <dbReference type="EMBL" id="PIC51394.1"/>
    </source>
</evidence>
<dbReference type="Proteomes" id="UP000230233">
    <property type="component" value="Chromosome I"/>
</dbReference>
<dbReference type="InterPro" id="IPR056601">
    <property type="entry name" value="Galaxin_dom"/>
</dbReference>
<feature type="domain" description="Galaxin-like repeats" evidence="2">
    <location>
        <begin position="50"/>
        <end position="186"/>
    </location>
</feature>
<protein>
    <recommendedName>
        <fullName evidence="2">Galaxin-like repeats domain-containing protein</fullName>
    </recommendedName>
</protein>
<dbReference type="Pfam" id="PF24748">
    <property type="entry name" value="Galaxin_repeat"/>
    <property type="match status" value="1"/>
</dbReference>
<dbReference type="InterPro" id="IPR055284">
    <property type="entry name" value="Galaxin-like"/>
</dbReference>
<sequence length="235" mass="25860">MLNSIFHLFFILFPLTVVSSKTEFRVCCQVGTKSENCTSFSEPREMIGVACCGSHVYNTSSQLCCEENVHNRDRGGVMAHSCCGTQPLRLDQTCCGGVIHNIIGGDCCGTDVYFQRDATALCCDQTLSLKTTPDDVCCGNSIFDGGISQMCCGSSVFNSTEFNSCCTLNNGTARPYHSSSHVCCDGPLEKSSNVRACCYLRNEDGKFRDTQYDKTKQCCKYPYDKIYSMGRNKTC</sequence>
<accession>A0A2G5VI00</accession>
<dbReference type="PANTHER" id="PTHR34490:SF1">
    <property type="entry name" value="GALAXIN-LIKE"/>
    <property type="match status" value="1"/>
</dbReference>
<dbReference type="OrthoDB" id="5989849at2759"/>
<keyword evidence="1" id="KW-0732">Signal</keyword>
<keyword evidence="4" id="KW-1185">Reference proteome</keyword>
<name>A0A2G5VI00_9PELO</name>
<evidence type="ECO:0000259" key="2">
    <source>
        <dbReference type="Pfam" id="PF24748"/>
    </source>
</evidence>
<feature type="signal peptide" evidence="1">
    <location>
        <begin position="1"/>
        <end position="20"/>
    </location>
</feature>
<dbReference type="PANTHER" id="PTHR34490">
    <property type="entry name" value="PROTEIN CBG12054-RELATED"/>
    <property type="match status" value="1"/>
</dbReference>
<evidence type="ECO:0000313" key="4">
    <source>
        <dbReference type="Proteomes" id="UP000230233"/>
    </source>
</evidence>
<proteinExistence type="predicted"/>
<comment type="caution">
    <text evidence="3">The sequence shown here is derived from an EMBL/GenBank/DDBJ whole genome shotgun (WGS) entry which is preliminary data.</text>
</comment>
<dbReference type="EMBL" id="PDUG01000001">
    <property type="protein sequence ID" value="PIC51394.1"/>
    <property type="molecule type" value="Genomic_DNA"/>
</dbReference>
<organism evidence="3 4">
    <name type="scientific">Caenorhabditis nigoni</name>
    <dbReference type="NCBI Taxonomy" id="1611254"/>
    <lineage>
        <taxon>Eukaryota</taxon>
        <taxon>Metazoa</taxon>
        <taxon>Ecdysozoa</taxon>
        <taxon>Nematoda</taxon>
        <taxon>Chromadorea</taxon>
        <taxon>Rhabditida</taxon>
        <taxon>Rhabditina</taxon>
        <taxon>Rhabditomorpha</taxon>
        <taxon>Rhabditoidea</taxon>
        <taxon>Rhabditidae</taxon>
        <taxon>Peloderinae</taxon>
        <taxon>Caenorhabditis</taxon>
    </lineage>
</organism>
<gene>
    <name evidence="3" type="primary">Cni-R12E2.8</name>
    <name evidence="3" type="synonym">Cnig_chr_I.g1922</name>
    <name evidence="3" type="ORF">B9Z55_001922</name>
</gene>
<reference evidence="4" key="1">
    <citation type="submission" date="2017-10" db="EMBL/GenBank/DDBJ databases">
        <title>Rapid genome shrinkage in a self-fertile nematode reveals novel sperm competition proteins.</title>
        <authorList>
            <person name="Yin D."/>
            <person name="Schwarz E.M."/>
            <person name="Thomas C.G."/>
            <person name="Felde R.L."/>
            <person name="Korf I.F."/>
            <person name="Cutter A.D."/>
            <person name="Schartner C.M."/>
            <person name="Ralston E.J."/>
            <person name="Meyer B.J."/>
            <person name="Haag E.S."/>
        </authorList>
    </citation>
    <scope>NUCLEOTIDE SEQUENCE [LARGE SCALE GENOMIC DNA]</scope>
    <source>
        <strain evidence="4">JU1422</strain>
    </source>
</reference>
<dbReference type="AlphaFoldDB" id="A0A2G5VI00"/>
<evidence type="ECO:0000256" key="1">
    <source>
        <dbReference type="SAM" id="SignalP"/>
    </source>
</evidence>
<feature type="chain" id="PRO_5013734459" description="Galaxin-like repeats domain-containing protein" evidence="1">
    <location>
        <begin position="21"/>
        <end position="235"/>
    </location>
</feature>